<evidence type="ECO:0000313" key="2">
    <source>
        <dbReference type="Proteomes" id="UP000253918"/>
    </source>
</evidence>
<dbReference type="Proteomes" id="UP000253918">
    <property type="component" value="Unassembled WGS sequence"/>
</dbReference>
<keyword evidence="2" id="KW-1185">Reference proteome</keyword>
<dbReference type="AlphaFoldDB" id="A0A369VZN0"/>
<proteinExistence type="predicted"/>
<evidence type="ECO:0000313" key="1">
    <source>
        <dbReference type="EMBL" id="RDE07097.1"/>
    </source>
</evidence>
<protein>
    <recommendedName>
        <fullName evidence="3">DUF4136 domain-containing protein</fullName>
    </recommendedName>
</protein>
<gene>
    <name evidence="1" type="ORF">DVW87_05435</name>
</gene>
<reference evidence="1 2" key="1">
    <citation type="submission" date="2018-07" db="EMBL/GenBank/DDBJ databases">
        <title>a novel species of Sphingomonas isolated from the rhizosphere soil of Araceae plant.</title>
        <authorList>
            <person name="Zhiyong W."/>
            <person name="Qinglan Z."/>
            <person name="Zhiwei F."/>
            <person name="Ding X."/>
            <person name="Gejiao W."/>
            <person name="Shixue Z."/>
        </authorList>
    </citation>
    <scope>NUCLEOTIDE SEQUENCE [LARGE SCALE GENOMIC DNA]</scope>
    <source>
        <strain evidence="1 2">WZY 27</strain>
    </source>
</reference>
<name>A0A369VZN0_9SPHN</name>
<organism evidence="1 2">
    <name type="scientific">Sphingomonas aracearum</name>
    <dbReference type="NCBI Taxonomy" id="2283317"/>
    <lineage>
        <taxon>Bacteria</taxon>
        <taxon>Pseudomonadati</taxon>
        <taxon>Pseudomonadota</taxon>
        <taxon>Alphaproteobacteria</taxon>
        <taxon>Sphingomonadales</taxon>
        <taxon>Sphingomonadaceae</taxon>
        <taxon>Sphingomonas</taxon>
    </lineage>
</organism>
<evidence type="ECO:0008006" key="3">
    <source>
        <dbReference type="Google" id="ProtNLM"/>
    </source>
</evidence>
<comment type="caution">
    <text evidence="1">The sequence shown here is derived from an EMBL/GenBank/DDBJ whole genome shotgun (WGS) entry which is preliminary data.</text>
</comment>
<dbReference type="EMBL" id="QQNB01000001">
    <property type="protein sequence ID" value="RDE07097.1"/>
    <property type="molecule type" value="Genomic_DNA"/>
</dbReference>
<accession>A0A369VZN0</accession>
<sequence length="170" mass="17424">MCALALALPAHAQEGHGTITVEPLPAAAAPPDTREAFAEAVSAALLENGFLALPHGQGRYVARMTLIRTPRGIVTGPVGRSGPTAALGNWGGGVQVALPTGKKALRTLFVTELVIEISPRGSTRNVWRGEAVSVKAEGSAGDTPGVLAPGLARAALRAYPRVMQQPVAVP</sequence>